<protein>
    <submittedName>
        <fullName evidence="2">Predicted protein</fullName>
    </submittedName>
</protein>
<accession>E5ADX0</accession>
<reference evidence="3" key="1">
    <citation type="journal article" date="2011" name="Nat. Commun.">
        <title>Effector diversification within compartments of the Leptosphaeria maculans genome affected by Repeat-Induced Point mutations.</title>
        <authorList>
            <person name="Rouxel T."/>
            <person name="Grandaubert J."/>
            <person name="Hane J.K."/>
            <person name="Hoede C."/>
            <person name="van de Wouw A.P."/>
            <person name="Couloux A."/>
            <person name="Dominguez V."/>
            <person name="Anthouard V."/>
            <person name="Bally P."/>
            <person name="Bourras S."/>
            <person name="Cozijnsen A.J."/>
            <person name="Ciuffetti L.M."/>
            <person name="Degrave A."/>
            <person name="Dilmaghani A."/>
            <person name="Duret L."/>
            <person name="Fudal I."/>
            <person name="Goodwin S.B."/>
            <person name="Gout L."/>
            <person name="Glaser N."/>
            <person name="Linglin J."/>
            <person name="Kema G.H.J."/>
            <person name="Lapalu N."/>
            <person name="Lawrence C.B."/>
            <person name="May K."/>
            <person name="Meyer M."/>
            <person name="Ollivier B."/>
            <person name="Poulain J."/>
            <person name="Schoch C.L."/>
            <person name="Simon A."/>
            <person name="Spatafora J.W."/>
            <person name="Stachowiak A."/>
            <person name="Turgeon B.G."/>
            <person name="Tyler B.M."/>
            <person name="Vincent D."/>
            <person name="Weissenbach J."/>
            <person name="Amselem J."/>
            <person name="Quesneville H."/>
            <person name="Oliver R.P."/>
            <person name="Wincker P."/>
            <person name="Balesdent M.-H."/>
            <person name="Howlett B.J."/>
        </authorList>
    </citation>
    <scope>NUCLEOTIDE SEQUENCE [LARGE SCALE GENOMIC DNA]</scope>
    <source>
        <strain evidence="3">JN3 / isolate v23.1.3 / race Av1-4-5-6-7-8</strain>
    </source>
</reference>
<dbReference type="InParanoid" id="E5ADX0"/>
<dbReference type="AlphaFoldDB" id="E5ADX0"/>
<dbReference type="EMBL" id="FP929139">
    <property type="protein sequence ID" value="CBY01409.1"/>
    <property type="molecule type" value="Genomic_DNA"/>
</dbReference>
<keyword evidence="3" id="KW-1185">Reference proteome</keyword>
<dbReference type="eggNOG" id="ENOG502STBH">
    <property type="taxonomic scope" value="Eukaryota"/>
</dbReference>
<dbReference type="OrthoDB" id="10559249at2759"/>
<evidence type="ECO:0000256" key="1">
    <source>
        <dbReference type="SAM" id="MobiDB-lite"/>
    </source>
</evidence>
<name>E5ADX0_LEPMJ</name>
<dbReference type="GeneID" id="13290708"/>
<feature type="compositionally biased region" description="Basic residues" evidence="1">
    <location>
        <begin position="144"/>
        <end position="158"/>
    </location>
</feature>
<dbReference type="HOGENOM" id="CLU_1030849_0_0_1"/>
<feature type="region of interest" description="Disordered" evidence="1">
    <location>
        <begin position="129"/>
        <end position="180"/>
    </location>
</feature>
<evidence type="ECO:0000313" key="3">
    <source>
        <dbReference type="Proteomes" id="UP000002668"/>
    </source>
</evidence>
<feature type="region of interest" description="Disordered" evidence="1">
    <location>
        <begin position="72"/>
        <end position="97"/>
    </location>
</feature>
<gene>
    <name evidence="2" type="ORF">LEMA_P001960.1</name>
</gene>
<organism evidence="2 3">
    <name type="scientific">Leptosphaeria maculans (strain JN3 / isolate v23.1.3 / race Av1-4-5-6-7-8)</name>
    <name type="common">Blackleg fungus</name>
    <name type="synonym">Phoma lingam</name>
    <dbReference type="NCBI Taxonomy" id="985895"/>
    <lineage>
        <taxon>Eukaryota</taxon>
        <taxon>Fungi</taxon>
        <taxon>Dikarya</taxon>
        <taxon>Ascomycota</taxon>
        <taxon>Pezizomycotina</taxon>
        <taxon>Dothideomycetes</taxon>
        <taxon>Pleosporomycetidae</taxon>
        <taxon>Pleosporales</taxon>
        <taxon>Pleosporineae</taxon>
        <taxon>Leptosphaeriaceae</taxon>
        <taxon>Plenodomus</taxon>
        <taxon>Plenodomus lingam/Leptosphaeria maculans species complex</taxon>
    </lineage>
</organism>
<dbReference type="VEuPathDB" id="FungiDB:LEMA_P001960.1"/>
<feature type="compositionally biased region" description="Acidic residues" evidence="1">
    <location>
        <begin position="129"/>
        <end position="138"/>
    </location>
</feature>
<sequence length="270" mass="29119">MSQDSAKQIPQVGRVLDKAKTLVNEIEDAYKELESNHRTPSLTEAYNEFARAMIEYRDSVLYDLVSASVAAAGDGSSKLGRPTEWGSKKQWRKPAASIGNSSKMSVLSEDAVGVEQKFAEDGGQEVVFADEEEPEQPAEPEPKKTRKVVRRVVKRPKSARNSSTPTIVPPAQAETTQGSKLSAKDITALRVVKYYISEVTTSSSSPLEDDITASIEEGVAKTPTIGVIVDTIARDFADSGKEASVSLGMEDGVVDQSCILPKLLAKLTEG</sequence>
<evidence type="ECO:0000313" key="2">
    <source>
        <dbReference type="EMBL" id="CBY01409.1"/>
    </source>
</evidence>
<dbReference type="Proteomes" id="UP000002668">
    <property type="component" value="Genome"/>
</dbReference>
<proteinExistence type="predicted"/>